<keyword evidence="3" id="KW-1185">Reference proteome</keyword>
<evidence type="ECO:0000313" key="2">
    <source>
        <dbReference type="EMBL" id="CDN89230.1"/>
    </source>
</evidence>
<feature type="transmembrane region" description="Helical" evidence="1">
    <location>
        <begin position="153"/>
        <end position="170"/>
    </location>
</feature>
<reference evidence="3" key="1">
    <citation type="submission" date="2014-02" db="EMBL/GenBank/DDBJ databases">
        <authorList>
            <person name="Gan H."/>
        </authorList>
    </citation>
    <scope>NUCLEOTIDE SEQUENCE [LARGE SCALE GENOMIC DNA]</scope>
    <source>
        <strain evidence="3">S1</strain>
    </source>
</reference>
<evidence type="ECO:0000256" key="1">
    <source>
        <dbReference type="SAM" id="Phobius"/>
    </source>
</evidence>
<dbReference type="AlphaFoldDB" id="A0A1L1PIJ9"/>
<gene>
    <name evidence="2" type="ORF">BN948_03667</name>
</gene>
<dbReference type="Gene3D" id="3.40.720.10">
    <property type="entry name" value="Alkaline Phosphatase, subunit A"/>
    <property type="match status" value="1"/>
</dbReference>
<dbReference type="Proteomes" id="UP000028878">
    <property type="component" value="Unassembled WGS sequence"/>
</dbReference>
<dbReference type="EMBL" id="CCAE010000038">
    <property type="protein sequence ID" value="CDN89230.1"/>
    <property type="molecule type" value="Genomic_DNA"/>
</dbReference>
<name>A0A1L1PIJ9_HYDIT</name>
<sequence>MTAAGWLRVGLAFFVLNTLLTFENRWPGLGVRYMPRLSFELCLGLALLAGWVAWRGALSARAATGLALGTAALVAVRYADVTAPALVGRPVNVYWDGRHALDLIEVAARSWSWWHVAGVVLALLLGAAVLVLVARRAIVELARALASTALRRGSVTSSAALALCFAAYVPDQRDTRWFFSLPLTPTLWNQATLLAQVLWPGHGKAALGHGPAFDTDLQSLRGPQGAADVVLLFAESYGAVALDDADLFAALTPSRERLQHALAASERQVVSARVRAATFGGASWLSHASLLSGIDVSDPVRHQLLLASERPTLVSHFARHGYRTVGWMPGIKRAWPEGAFYGFERFADDPRLGYRGPDVGYWRIPDQVAMALLQEQELSAPAATRRPVFAVFPTVSTHAPFEPLPLLLDEPLRAPPANASGQSASKGYADSLRYQFDWLARHLERTASSRQVLIVVGDHQPPGGAAGRNASWDVPVHVITSDPALAHRFEAIGFTPGLQPGAPALGAMHDLTRWLLLAFDGRAEPH</sequence>
<dbReference type="SUPFAM" id="SSF53649">
    <property type="entry name" value="Alkaline phosphatase-like"/>
    <property type="match status" value="1"/>
</dbReference>
<feature type="transmembrane region" description="Helical" evidence="1">
    <location>
        <begin position="6"/>
        <end position="22"/>
    </location>
</feature>
<feature type="transmembrane region" description="Helical" evidence="1">
    <location>
        <begin position="34"/>
        <end position="54"/>
    </location>
</feature>
<keyword evidence="1" id="KW-0472">Membrane</keyword>
<protein>
    <submittedName>
        <fullName evidence="2">Sulfatase</fullName>
    </submittedName>
</protein>
<organism evidence="2 3">
    <name type="scientific">Hydrogenophaga intermedia</name>
    <dbReference type="NCBI Taxonomy" id="65786"/>
    <lineage>
        <taxon>Bacteria</taxon>
        <taxon>Pseudomonadati</taxon>
        <taxon>Pseudomonadota</taxon>
        <taxon>Betaproteobacteria</taxon>
        <taxon>Burkholderiales</taxon>
        <taxon>Comamonadaceae</taxon>
        <taxon>Hydrogenophaga</taxon>
    </lineage>
</organism>
<feature type="transmembrane region" description="Helical" evidence="1">
    <location>
        <begin position="111"/>
        <end position="133"/>
    </location>
</feature>
<keyword evidence="1" id="KW-0812">Transmembrane</keyword>
<dbReference type="RefSeq" id="WP_009515634.1">
    <property type="nucleotide sequence ID" value="NZ_CCAE010000038.1"/>
</dbReference>
<reference evidence="3" key="2">
    <citation type="submission" date="2014-11" db="EMBL/GenBank/DDBJ databases">
        <title>Draft genome sequence of Hydrogenophaga intermedia S1.</title>
        <authorList>
            <person name="Gan H.M."/>
            <person name="Chew T.H."/>
            <person name="Stolz A."/>
        </authorList>
    </citation>
    <scope>NUCLEOTIDE SEQUENCE [LARGE SCALE GENOMIC DNA]</scope>
    <source>
        <strain evidence="3">S1</strain>
    </source>
</reference>
<keyword evidence="1" id="KW-1133">Transmembrane helix</keyword>
<accession>A0A1L1PIJ9</accession>
<evidence type="ECO:0000313" key="3">
    <source>
        <dbReference type="Proteomes" id="UP000028878"/>
    </source>
</evidence>
<dbReference type="InterPro" id="IPR017850">
    <property type="entry name" value="Alkaline_phosphatase_core_sf"/>
</dbReference>
<proteinExistence type="predicted"/>